<keyword evidence="1" id="KW-0175">Coiled coil</keyword>
<sequence>MHMPKSLLMLPLAVAIATAQAAEVSETQALRDEMAALQKRYEAQQNALMILEQRLRAMEARNQQPAPAPQRSIAQAGIAAGGPPSTSTSYGDSLKDDSKPADSVEDVYQQASGFYGNGAFSLETGITYTHYDSSQLALNGFLALDSIFLGNINIDEIKSDSYTLDVTGRYNWDRWQFSLNVPTNYRQSTYSSAGAGGSTTSYSEETVDGDPRIGDVTFGVAYKFMDETVDQPDAVFSFDVRAPTGKDPYGIKLVQTDANDNLYVPEDLPTGNGVWGVTPGVSVVKTYDPAIVFANLGYTYNFEDSFNDISAQQGVKVPGKVNLGNTFNFGLGVAFALNEKMSLAMSFSELIAQKSKVKADGQGWESVDNSDYNAAYYNIGMTFAPTPNLSIVPNLAIGLTPDAPDFSFSLKFPYYF</sequence>
<evidence type="ECO:0000313" key="5">
    <source>
        <dbReference type="Proteomes" id="UP000243232"/>
    </source>
</evidence>
<feature type="compositionally biased region" description="Basic and acidic residues" evidence="2">
    <location>
        <begin position="93"/>
        <end position="102"/>
    </location>
</feature>
<evidence type="ECO:0000313" key="4">
    <source>
        <dbReference type="EMBL" id="SDU00993.1"/>
    </source>
</evidence>
<name>A0A1H2F178_9PSED</name>
<feature type="region of interest" description="Disordered" evidence="2">
    <location>
        <begin position="77"/>
        <end position="103"/>
    </location>
</feature>
<evidence type="ECO:0000256" key="1">
    <source>
        <dbReference type="SAM" id="Coils"/>
    </source>
</evidence>
<protein>
    <submittedName>
        <fullName evidence="4">Putative MetA-pathway of phenol degradation</fullName>
    </submittedName>
</protein>
<dbReference type="RefSeq" id="WP_408003060.1">
    <property type="nucleotide sequence ID" value="NZ_LT629785.1"/>
</dbReference>
<feature type="signal peptide" evidence="3">
    <location>
        <begin position="1"/>
        <end position="21"/>
    </location>
</feature>
<evidence type="ECO:0000256" key="3">
    <source>
        <dbReference type="SAM" id="SignalP"/>
    </source>
</evidence>
<dbReference type="EMBL" id="LT629785">
    <property type="protein sequence ID" value="SDU00993.1"/>
    <property type="molecule type" value="Genomic_DNA"/>
</dbReference>
<evidence type="ECO:0000256" key="2">
    <source>
        <dbReference type="SAM" id="MobiDB-lite"/>
    </source>
</evidence>
<keyword evidence="5" id="KW-1185">Reference proteome</keyword>
<proteinExistence type="predicted"/>
<keyword evidence="3" id="KW-0732">Signal</keyword>
<feature type="coiled-coil region" evidence="1">
    <location>
        <begin position="27"/>
        <end position="61"/>
    </location>
</feature>
<organism evidence="4 5">
    <name type="scientific">Pseudomonas pohangensis</name>
    <dbReference type="NCBI Taxonomy" id="364197"/>
    <lineage>
        <taxon>Bacteria</taxon>
        <taxon>Pseudomonadati</taxon>
        <taxon>Pseudomonadota</taxon>
        <taxon>Gammaproteobacteria</taxon>
        <taxon>Pseudomonadales</taxon>
        <taxon>Pseudomonadaceae</taxon>
        <taxon>Pseudomonas</taxon>
    </lineage>
</organism>
<dbReference type="Proteomes" id="UP000243232">
    <property type="component" value="Chromosome I"/>
</dbReference>
<gene>
    <name evidence="4" type="ORF">SAMN05216296_1234</name>
</gene>
<reference evidence="5" key="1">
    <citation type="submission" date="2016-10" db="EMBL/GenBank/DDBJ databases">
        <authorList>
            <person name="Varghese N."/>
            <person name="Submissions S."/>
        </authorList>
    </citation>
    <scope>NUCLEOTIDE SEQUENCE [LARGE SCALE GENOMIC DNA]</scope>
    <source>
        <strain evidence="5">DSM 17875</strain>
    </source>
</reference>
<dbReference type="AlphaFoldDB" id="A0A1H2F178"/>
<feature type="chain" id="PRO_5009273500" evidence="3">
    <location>
        <begin position="22"/>
        <end position="416"/>
    </location>
</feature>
<dbReference type="STRING" id="364197.SAMN05216296_1234"/>
<dbReference type="Pfam" id="PF13557">
    <property type="entry name" value="Phenol_MetA_deg"/>
    <property type="match status" value="1"/>
</dbReference>
<accession>A0A1H2F178</accession>
<dbReference type="InterPro" id="IPR025737">
    <property type="entry name" value="FApF"/>
</dbReference>